<dbReference type="InterPro" id="IPR017946">
    <property type="entry name" value="PLC-like_Pdiesterase_TIM-brl"/>
</dbReference>
<protein>
    <submittedName>
        <fullName evidence="2">Glycerophosphoryl diester phosphodiesterase</fullName>
    </submittedName>
</protein>
<keyword evidence="3" id="KW-1185">Reference proteome</keyword>
<accession>A0ABU4J1T3</accession>
<evidence type="ECO:0000259" key="1">
    <source>
        <dbReference type="PROSITE" id="PS51704"/>
    </source>
</evidence>
<gene>
    <name evidence="2" type="ORF">SBX64_19935</name>
</gene>
<dbReference type="Proteomes" id="UP001279860">
    <property type="component" value="Unassembled WGS sequence"/>
</dbReference>
<name>A0ABU4J1T3_9VIBR</name>
<dbReference type="PROSITE" id="PS50007">
    <property type="entry name" value="PIPLC_X_DOMAIN"/>
    <property type="match status" value="1"/>
</dbReference>
<dbReference type="Pfam" id="PF03009">
    <property type="entry name" value="GDPD"/>
    <property type="match status" value="1"/>
</dbReference>
<dbReference type="PANTHER" id="PTHR46211">
    <property type="entry name" value="GLYCEROPHOSPHORYL DIESTER PHOSPHODIESTERASE"/>
    <property type="match status" value="1"/>
</dbReference>
<organism evidence="2 3">
    <name type="scientific">Vibrio rhizosphaerae</name>
    <dbReference type="NCBI Taxonomy" id="398736"/>
    <lineage>
        <taxon>Bacteria</taxon>
        <taxon>Pseudomonadati</taxon>
        <taxon>Pseudomonadota</taxon>
        <taxon>Gammaproteobacteria</taxon>
        <taxon>Vibrionales</taxon>
        <taxon>Vibrionaceae</taxon>
        <taxon>Vibrio</taxon>
    </lineage>
</organism>
<dbReference type="EMBL" id="JAWRCP010000002">
    <property type="protein sequence ID" value="MDW6094818.1"/>
    <property type="molecule type" value="Genomic_DNA"/>
</dbReference>
<evidence type="ECO:0000313" key="2">
    <source>
        <dbReference type="EMBL" id="MDW6094818.1"/>
    </source>
</evidence>
<dbReference type="PROSITE" id="PS51704">
    <property type="entry name" value="GP_PDE"/>
    <property type="match status" value="1"/>
</dbReference>
<evidence type="ECO:0000313" key="3">
    <source>
        <dbReference type="Proteomes" id="UP001279860"/>
    </source>
</evidence>
<dbReference type="InterPro" id="IPR030395">
    <property type="entry name" value="GP_PDE_dom"/>
</dbReference>
<dbReference type="Gene3D" id="3.20.20.190">
    <property type="entry name" value="Phosphatidylinositol (PI) phosphodiesterase"/>
    <property type="match status" value="1"/>
</dbReference>
<sequence>MQLMAHRGYSSQAPENTLAAFKQAIDFGCQWIELDVQLTADQVPVVMHDKTLERCTDGAGQLTELTFSELTRYSAGNWFAPEFRDETVPSLAATLQLAKQHSVNLNIELKIYPGDDETLLCQRVAAVIDAAGIAKDQLLFSSFSVTALAVMQHIMPEIRRGLLWETMPVDAFEILENLDAFSVHCHYRYLDEQQAAAIKQRGYALYCYTPNQPLEVEAHWRWGVDMMITDKPHCYVIEETVSQDAVSKDAISRNES</sequence>
<feature type="domain" description="GP-PDE" evidence="1">
    <location>
        <begin position="1"/>
        <end position="239"/>
    </location>
</feature>
<dbReference type="SUPFAM" id="SSF51695">
    <property type="entry name" value="PLC-like phosphodiesterases"/>
    <property type="match status" value="1"/>
</dbReference>
<comment type="caution">
    <text evidence="2">The sequence shown here is derived from an EMBL/GenBank/DDBJ whole genome shotgun (WGS) entry which is preliminary data.</text>
</comment>
<dbReference type="RefSeq" id="WP_318585751.1">
    <property type="nucleotide sequence ID" value="NZ_JAWRCP010000002.1"/>
</dbReference>
<dbReference type="PANTHER" id="PTHR46211:SF1">
    <property type="entry name" value="GLYCEROPHOSPHODIESTER PHOSPHODIESTERASE, CYTOPLASMIC"/>
    <property type="match status" value="1"/>
</dbReference>
<reference evidence="2 3" key="1">
    <citation type="submission" date="2023-11" db="EMBL/GenBank/DDBJ databases">
        <title>Plant-associative lifestyle of Vibrio porteresiae and its evolutionary dynamics.</title>
        <authorList>
            <person name="Rameshkumar N."/>
            <person name="Kirti K."/>
        </authorList>
    </citation>
    <scope>NUCLEOTIDE SEQUENCE [LARGE SCALE GENOMIC DNA]</scope>
    <source>
        <strain evidence="2 3">MSSRF7</strain>
    </source>
</reference>
<proteinExistence type="predicted"/>
<dbReference type="CDD" id="cd08562">
    <property type="entry name" value="GDPD_EcUgpQ_like"/>
    <property type="match status" value="1"/>
</dbReference>